<name>A0A2T7NDR9_POMCA</name>
<dbReference type="OrthoDB" id="9990906at2759"/>
<protein>
    <recommendedName>
        <fullName evidence="3">G-protein coupled receptors family 1 profile domain-containing protein</fullName>
    </recommendedName>
</protein>
<proteinExistence type="predicted"/>
<dbReference type="Proteomes" id="UP000245119">
    <property type="component" value="Linkage Group LG13"/>
</dbReference>
<accession>A0A2T7NDR9</accession>
<evidence type="ECO:0000313" key="1">
    <source>
        <dbReference type="EMBL" id="PVD19316.1"/>
    </source>
</evidence>
<comment type="caution">
    <text evidence="1">The sequence shown here is derived from an EMBL/GenBank/DDBJ whole genome shotgun (WGS) entry which is preliminary data.</text>
</comment>
<evidence type="ECO:0008006" key="3">
    <source>
        <dbReference type="Google" id="ProtNLM"/>
    </source>
</evidence>
<dbReference type="AlphaFoldDB" id="A0A2T7NDR9"/>
<reference evidence="1 2" key="1">
    <citation type="submission" date="2018-04" db="EMBL/GenBank/DDBJ databases">
        <title>The genome of golden apple snail Pomacea canaliculata provides insight into stress tolerance and invasive adaptation.</title>
        <authorList>
            <person name="Liu C."/>
            <person name="Liu B."/>
            <person name="Ren Y."/>
            <person name="Zhang Y."/>
            <person name="Wang H."/>
            <person name="Li S."/>
            <person name="Jiang F."/>
            <person name="Yin L."/>
            <person name="Zhang G."/>
            <person name="Qian W."/>
            <person name="Fan W."/>
        </authorList>
    </citation>
    <scope>NUCLEOTIDE SEQUENCE [LARGE SCALE GENOMIC DNA]</scope>
    <source>
        <strain evidence="1">SZHN2017</strain>
        <tissue evidence="1">Muscle</tissue>
    </source>
</reference>
<dbReference type="EMBL" id="PZQS01000013">
    <property type="protein sequence ID" value="PVD19316.1"/>
    <property type="molecule type" value="Genomic_DNA"/>
</dbReference>
<sequence>MFGVAPLAALVFNILVIREIRTLTTRGPASVHGPGSGPVAGQNQASTSTLLYVSFYLICTWLPATLVYSLEREFPMQHPNHYTYYTVRKICEEVTISNSACYFFIYYVTGKALQRQCQAVAVSRRFLSVQEQEQQ</sequence>
<gene>
    <name evidence="1" type="ORF">C0Q70_19803</name>
</gene>
<dbReference type="Gene3D" id="1.20.1070.10">
    <property type="entry name" value="Rhodopsin 7-helix transmembrane proteins"/>
    <property type="match status" value="1"/>
</dbReference>
<dbReference type="SUPFAM" id="SSF81321">
    <property type="entry name" value="Family A G protein-coupled receptor-like"/>
    <property type="match status" value="1"/>
</dbReference>
<keyword evidence="2" id="KW-1185">Reference proteome</keyword>
<evidence type="ECO:0000313" key="2">
    <source>
        <dbReference type="Proteomes" id="UP000245119"/>
    </source>
</evidence>
<organism evidence="1 2">
    <name type="scientific">Pomacea canaliculata</name>
    <name type="common">Golden apple snail</name>
    <dbReference type="NCBI Taxonomy" id="400727"/>
    <lineage>
        <taxon>Eukaryota</taxon>
        <taxon>Metazoa</taxon>
        <taxon>Spiralia</taxon>
        <taxon>Lophotrochozoa</taxon>
        <taxon>Mollusca</taxon>
        <taxon>Gastropoda</taxon>
        <taxon>Caenogastropoda</taxon>
        <taxon>Architaenioglossa</taxon>
        <taxon>Ampullarioidea</taxon>
        <taxon>Ampullariidae</taxon>
        <taxon>Pomacea</taxon>
    </lineage>
</organism>